<name>A0A1H1BMW1_9ACTN</name>
<protein>
    <submittedName>
        <fullName evidence="2">Uncharacterized protein</fullName>
    </submittedName>
</protein>
<sequence length="295" mass="31658">MTTKSTPSITTTDTTPGFTYEPTLMPEHFASPSSRETNDKIDRKNLEDRTAKIARETTLSAQAAQAMQPQARPTLLTNALTGSAEAIWGPILRRELGSCSRVTSRLQPREAGKTSTAILEAALDAGRKREAIPEDLAEQLAEVAGTGRLIEASRDGAYLAGSMTAARLSSEIKARKKELEAAAHQDLAALVADAAQVARELEGVDSADVAIRRGQSAVIAWGLRDGLRERMVSIAKDLHYIRRATTSGFGFVRGGSPDRLAQGGEVSFASTWARVDELLEKLNANDATTDLLVGR</sequence>
<dbReference type="EMBL" id="FNLF01000002">
    <property type="protein sequence ID" value="SDQ53209.1"/>
    <property type="molecule type" value="Genomic_DNA"/>
</dbReference>
<evidence type="ECO:0000256" key="1">
    <source>
        <dbReference type="SAM" id="MobiDB-lite"/>
    </source>
</evidence>
<evidence type="ECO:0000313" key="2">
    <source>
        <dbReference type="EMBL" id="SDQ53209.1"/>
    </source>
</evidence>
<dbReference type="OrthoDB" id="9979142at2"/>
<feature type="compositionally biased region" description="Low complexity" evidence="1">
    <location>
        <begin position="1"/>
        <end position="23"/>
    </location>
</feature>
<reference evidence="3" key="1">
    <citation type="submission" date="2016-10" db="EMBL/GenBank/DDBJ databases">
        <authorList>
            <person name="Varghese N."/>
            <person name="Submissions S."/>
        </authorList>
    </citation>
    <scope>NUCLEOTIDE SEQUENCE [LARGE SCALE GENOMIC DNA]</scope>
    <source>
        <strain evidence="3">DSM 44142</strain>
    </source>
</reference>
<accession>A0A1H1BMW1</accession>
<proteinExistence type="predicted"/>
<keyword evidence="3" id="KW-1185">Reference proteome</keyword>
<feature type="compositionally biased region" description="Basic and acidic residues" evidence="1">
    <location>
        <begin position="36"/>
        <end position="45"/>
    </location>
</feature>
<evidence type="ECO:0000313" key="3">
    <source>
        <dbReference type="Proteomes" id="UP000183053"/>
    </source>
</evidence>
<gene>
    <name evidence="2" type="ORF">SAMN04489765_0769</name>
</gene>
<dbReference type="RefSeq" id="WP_068567189.1">
    <property type="nucleotide sequence ID" value="NZ_FNLF01000002.1"/>
</dbReference>
<dbReference type="STRING" id="47312.SAMN04489765_0769"/>
<feature type="region of interest" description="Disordered" evidence="1">
    <location>
        <begin position="1"/>
        <end position="45"/>
    </location>
</feature>
<dbReference type="Proteomes" id="UP000183053">
    <property type="component" value="Unassembled WGS sequence"/>
</dbReference>
<organism evidence="2 3">
    <name type="scientific">Tsukamurella pulmonis</name>
    <dbReference type="NCBI Taxonomy" id="47312"/>
    <lineage>
        <taxon>Bacteria</taxon>
        <taxon>Bacillati</taxon>
        <taxon>Actinomycetota</taxon>
        <taxon>Actinomycetes</taxon>
        <taxon>Mycobacteriales</taxon>
        <taxon>Tsukamurellaceae</taxon>
        <taxon>Tsukamurella</taxon>
    </lineage>
</organism>
<dbReference type="AlphaFoldDB" id="A0A1H1BMW1"/>